<keyword evidence="4" id="KW-1185">Reference proteome</keyword>
<evidence type="ECO:0000259" key="1">
    <source>
        <dbReference type="Pfam" id="PF06048"/>
    </source>
</evidence>
<dbReference type="InterPro" id="IPR040538">
    <property type="entry name" value="Cch_HTH"/>
</dbReference>
<dbReference type="AlphaFoldDB" id="A0A938X8H9"/>
<evidence type="ECO:0000313" key="3">
    <source>
        <dbReference type="EMBL" id="MBM6921878.1"/>
    </source>
</evidence>
<dbReference type="Proteomes" id="UP000774750">
    <property type="component" value="Unassembled WGS sequence"/>
</dbReference>
<comment type="caution">
    <text evidence="3">The sequence shown here is derived from an EMBL/GenBank/DDBJ whole genome shotgun (WGS) entry which is preliminary data.</text>
</comment>
<dbReference type="EMBL" id="JACJKY010000030">
    <property type="protein sequence ID" value="MBM6921878.1"/>
    <property type="molecule type" value="Genomic_DNA"/>
</dbReference>
<feature type="domain" description="Cch helix turn helix" evidence="2">
    <location>
        <begin position="475"/>
        <end position="564"/>
    </location>
</feature>
<dbReference type="RefSeq" id="WP_204448215.1">
    <property type="nucleotide sequence ID" value="NZ_JACJKY010000030.1"/>
</dbReference>
<reference evidence="3" key="1">
    <citation type="submission" date="2020-08" db="EMBL/GenBank/DDBJ databases">
        <authorList>
            <person name="Cejkova D."/>
            <person name="Kubasova T."/>
            <person name="Jahodarova E."/>
            <person name="Rychlik I."/>
        </authorList>
    </citation>
    <scope>NUCLEOTIDE SEQUENCE</scope>
    <source>
        <strain evidence="3">An559</strain>
    </source>
</reference>
<protein>
    <submittedName>
        <fullName evidence="3">DUF927 domain-containing protein</fullName>
    </submittedName>
</protein>
<feature type="domain" description="DUF927" evidence="1">
    <location>
        <begin position="46"/>
        <end position="321"/>
    </location>
</feature>
<evidence type="ECO:0000313" key="4">
    <source>
        <dbReference type="Proteomes" id="UP000774750"/>
    </source>
</evidence>
<reference evidence="3" key="2">
    <citation type="journal article" date="2021" name="Sci. Rep.">
        <title>The distribution of antibiotic resistance genes in chicken gut microbiota commensals.</title>
        <authorList>
            <person name="Juricova H."/>
            <person name="Matiasovicova J."/>
            <person name="Kubasova T."/>
            <person name="Cejkova D."/>
            <person name="Rychlik I."/>
        </authorList>
    </citation>
    <scope>NUCLEOTIDE SEQUENCE</scope>
    <source>
        <strain evidence="3">An559</strain>
    </source>
</reference>
<dbReference type="Pfam" id="PF06048">
    <property type="entry name" value="DUF927"/>
    <property type="match status" value="1"/>
</dbReference>
<organism evidence="3 4">
    <name type="scientific">Merdimmobilis hominis</name>
    <dbReference type="NCBI Taxonomy" id="2897707"/>
    <lineage>
        <taxon>Bacteria</taxon>
        <taxon>Bacillati</taxon>
        <taxon>Bacillota</taxon>
        <taxon>Clostridia</taxon>
        <taxon>Eubacteriales</taxon>
        <taxon>Oscillospiraceae</taxon>
        <taxon>Merdimmobilis</taxon>
    </lineage>
</organism>
<dbReference type="Pfam" id="PF18662">
    <property type="entry name" value="HTH_56"/>
    <property type="match status" value="1"/>
</dbReference>
<name>A0A938X8H9_9FIRM</name>
<proteinExistence type="predicted"/>
<dbReference type="InterPro" id="IPR009270">
    <property type="entry name" value="DUF927"/>
</dbReference>
<accession>A0A938X8H9</accession>
<sequence length="594" mass="67859">MEINLYNTDNLISGLEKIEIDGTLYEHLSQKCGKMFPFILSKKYLLRLEKHESEQETQYFLHSVATSLKVSERILNLDTGITTVKIQYYNGSSESSHIFDSEIFCKFGAKLLLNYGIRFEEKKSEHILQYLIKSESVAPIHRIYSTLGWSNTPNGLPFKSSHAIGGNSETASYSGSMELMPHGTLNAWEEMVRTEVLPNTPMTVVLLLGFASPILAYLNRTYDLGSIMFNLSNSSSKGKTTAAMLGASVFSCPIMNKGTMISYNATENSLVEFISSCKGHTVVLDEVTINSSRDFLRLMYTICNGRSKMRLNGDSTQKDVKDFSSIIISTAEFDLIHQNMSNGIRTRVFELRDAFTSSAENSDNIKRTVMQNYAVAGEKFIRYLIQKTEIIESDYEDSKQELMSHCMKKKELTERIISKLSVISLTLRYVKECFGFHFDESSIKEYLIEIEKEICDEASSEDDLLEIVLQEATCENKNYMKDHQLPQGRCFGNIQEQSDDYVEVQIIDTVFVNLMKKHNILDWKSRLKKLKEKNILQTESDRLYKRITLVSQLGRQKCYCFKIKTEVITIERPTPDIKSATSLADLQLDEDELF</sequence>
<evidence type="ECO:0000259" key="2">
    <source>
        <dbReference type="Pfam" id="PF18662"/>
    </source>
</evidence>
<gene>
    <name evidence="3" type="ORF">H6A12_12050</name>
</gene>